<dbReference type="EMBL" id="LR798317">
    <property type="protein sequence ID" value="CAB5223278.1"/>
    <property type="molecule type" value="Genomic_DNA"/>
</dbReference>
<name>A0A6J7X2C3_9CAUD</name>
<evidence type="ECO:0000313" key="1">
    <source>
        <dbReference type="EMBL" id="CAB5223278.1"/>
    </source>
</evidence>
<proteinExistence type="predicted"/>
<gene>
    <name evidence="1" type="ORF">UFOVP380_28</name>
</gene>
<protein>
    <submittedName>
        <fullName evidence="1">Bacteriophage HK97-gp10, putative tail-component</fullName>
    </submittedName>
</protein>
<accession>A0A6J7X2C3</accession>
<reference evidence="1" key="1">
    <citation type="submission" date="2020-05" db="EMBL/GenBank/DDBJ databases">
        <authorList>
            <person name="Chiriac C."/>
            <person name="Salcher M."/>
            <person name="Ghai R."/>
            <person name="Kavagutti S V."/>
        </authorList>
    </citation>
    <scope>NUCLEOTIDE SEQUENCE</scope>
</reference>
<dbReference type="NCBIfam" id="TIGR01725">
    <property type="entry name" value="phge_HK97_gp10"/>
    <property type="match status" value="1"/>
</dbReference>
<organism evidence="1">
    <name type="scientific">uncultured Caudovirales phage</name>
    <dbReference type="NCBI Taxonomy" id="2100421"/>
    <lineage>
        <taxon>Viruses</taxon>
        <taxon>Duplodnaviria</taxon>
        <taxon>Heunggongvirae</taxon>
        <taxon>Uroviricota</taxon>
        <taxon>Caudoviricetes</taxon>
        <taxon>Peduoviridae</taxon>
        <taxon>Maltschvirus</taxon>
        <taxon>Maltschvirus maltsch</taxon>
    </lineage>
</organism>
<dbReference type="InterPro" id="IPR010064">
    <property type="entry name" value="HK97-gp10_tail"/>
</dbReference>
<sequence>MKADIKTKKDNTKKVMADLRELTGKVVVVGVVDPKVAAYATYNEFGTESIPQRSFLRSTYDENIAKWQGYFQKALARVLAGSMQASVVLPRIGLDAQAAVRRKIASNIQPANAPATIKKKGGGKTTLYDTGTLTRAITYEVRNESV</sequence>